<dbReference type="InterPro" id="IPR006944">
    <property type="entry name" value="Phage/GTA_portal"/>
</dbReference>
<sequence>MNIFRKFFNKGEEKKQKTAINSMNFGEFFGINVSSDLSEVTYFTCLKVLSESVGKLSLHLKDNDNNKILNHEALQKLKFSPNPFMTPTPMMTLMEMWRNHHGNAYAYLSYDNRGHLVGIYPLHPQKVRIWIDNAKIFSGKEDLYYEYNKDGKIYLFQKDEILHLKGGLSKDGIVGMSVRETLATTLNGVKASQKYLNNLYNRGLTAKALLRYTGDLNKDLQKKMLEAIEEFINTENNPTGILPLPPGMDIVPLDLKLTDSQFFELKKYSALQIAAAFGVKPNHLNDYDKSSYSNSEMQNLTFYIDTLLYILTLYEEEFNLKLLTESERLKGLHFEFNVASILKGDLKTQAECLTKYVQSGIYTINEARKKAGLTAIDGGDVIVMNGSYVPLEKLGIAYEKGGAKSE</sequence>
<dbReference type="NCBIfam" id="TIGR01537">
    <property type="entry name" value="portal_HK97"/>
    <property type="match status" value="1"/>
</dbReference>
<dbReference type="Pfam" id="PF04860">
    <property type="entry name" value="Phage_portal"/>
    <property type="match status" value="1"/>
</dbReference>
<reference evidence="2 4" key="1">
    <citation type="submission" date="2017-06" db="EMBL/GenBank/DDBJ databases">
        <title>Draft genome sequence of Fusobacterium nucleatum subsp. polymorphum KCOM 1271 (=ChDC F305).</title>
        <authorList>
            <person name="Kook J.-K."/>
            <person name="Park S.-N."/>
            <person name="Lim Y.K."/>
            <person name="Roh H."/>
        </authorList>
    </citation>
    <scope>NUCLEOTIDE SEQUENCE [LARGE SCALE GENOMIC DNA]</scope>
    <source>
        <strain evidence="2">KCOM 1271</strain>
        <strain evidence="4">KCOM 1271 (ChDC F305)</strain>
    </source>
</reference>
<evidence type="ECO:0000313" key="3">
    <source>
        <dbReference type="Proteomes" id="UP000222862"/>
    </source>
</evidence>
<evidence type="ECO:0000313" key="2">
    <source>
        <dbReference type="EMBL" id="PHI05995.1"/>
    </source>
</evidence>
<dbReference type="RefSeq" id="WP_008692784.1">
    <property type="nucleotide sequence ID" value="NZ_CP077115.1"/>
</dbReference>
<dbReference type="AlphaFoldDB" id="A0A2B7YMP8"/>
<dbReference type="Proteomes" id="UP000224182">
    <property type="component" value="Unassembled WGS sequence"/>
</dbReference>
<gene>
    <name evidence="2" type="ORF">CBG54_02510</name>
    <name evidence="1" type="ORF">RN96_05420</name>
</gene>
<dbReference type="InterPro" id="IPR006427">
    <property type="entry name" value="Portal_HK97"/>
</dbReference>
<protein>
    <submittedName>
        <fullName evidence="1">Phage portal protein</fullName>
    </submittedName>
</protein>
<evidence type="ECO:0000313" key="1">
    <source>
        <dbReference type="EMBL" id="PGH22565.1"/>
    </source>
</evidence>
<dbReference type="EMBL" id="NIRN01000001">
    <property type="protein sequence ID" value="PHI05995.1"/>
    <property type="molecule type" value="Genomic_DNA"/>
</dbReference>
<reference evidence="1 3" key="2">
    <citation type="submission" date="2017-06" db="EMBL/GenBank/DDBJ databases">
        <title>Genome sequencing of Fusobacterium nucleatum subsp. polymorphum KCOM 1232 (=ChDC F37).</title>
        <authorList>
            <person name="Kook J.-K."/>
            <person name="Park S.-N."/>
            <person name="Lim Y.K."/>
            <person name="Roh H."/>
        </authorList>
    </citation>
    <scope>NUCLEOTIDE SEQUENCE [LARGE SCALE GENOMIC DNA]</scope>
    <source>
        <strain evidence="1">KCOM 1232</strain>
        <strain evidence="3">KCOM 1232 ( ChDC F37)</strain>
    </source>
</reference>
<proteinExistence type="predicted"/>
<evidence type="ECO:0000313" key="4">
    <source>
        <dbReference type="Proteomes" id="UP000224182"/>
    </source>
</evidence>
<organism evidence="1 3">
    <name type="scientific">Fusobacterium nucleatum subsp. polymorphum</name>
    <name type="common">Fusobacterium polymorphum</name>
    <dbReference type="NCBI Taxonomy" id="76857"/>
    <lineage>
        <taxon>Bacteria</taxon>
        <taxon>Fusobacteriati</taxon>
        <taxon>Fusobacteriota</taxon>
        <taxon>Fusobacteriia</taxon>
        <taxon>Fusobacteriales</taxon>
        <taxon>Fusobacteriaceae</taxon>
        <taxon>Fusobacterium</taxon>
    </lineage>
</organism>
<dbReference type="EMBL" id="NJGI01000001">
    <property type="protein sequence ID" value="PGH22565.1"/>
    <property type="molecule type" value="Genomic_DNA"/>
</dbReference>
<dbReference type="Proteomes" id="UP000222862">
    <property type="component" value="Unassembled WGS sequence"/>
</dbReference>
<accession>A0A2B7YMP8</accession>
<comment type="caution">
    <text evidence="1">The sequence shown here is derived from an EMBL/GenBank/DDBJ whole genome shotgun (WGS) entry which is preliminary data.</text>
</comment>
<name>A0A2B7YMP8_FUSNP</name>